<feature type="compositionally biased region" description="Low complexity" evidence="1">
    <location>
        <begin position="78"/>
        <end position="91"/>
    </location>
</feature>
<proteinExistence type="predicted"/>
<dbReference type="Proteomes" id="UP001305414">
    <property type="component" value="Unassembled WGS sequence"/>
</dbReference>
<protein>
    <submittedName>
        <fullName evidence="2">Uncharacterized protein</fullName>
    </submittedName>
</protein>
<sequence>MVGLRLTHSMRTLRAITRTGALHTQQRTLFAVSPLRAHQGYGDGKGGPVEEHPEKQPAHTKAQESSEHPGPAPPDIGKGSSNSSTKSSFSDSMKKAASNAGLPEEQASAQSGGSRSKEAVKTGSSPTGGEIPEYGTETANGGEALKGPQGKNTPQPKILNQLANSVESGLTDEQKREVERHNQDFENKHDRAESAPQDKVDKKFWSGV</sequence>
<comment type="caution">
    <text evidence="2">The sequence shown here is derived from an EMBL/GenBank/DDBJ whole genome shotgun (WGS) entry which is preliminary data.</text>
</comment>
<evidence type="ECO:0000313" key="3">
    <source>
        <dbReference type="Proteomes" id="UP001305414"/>
    </source>
</evidence>
<evidence type="ECO:0000313" key="2">
    <source>
        <dbReference type="EMBL" id="KAK5630798.1"/>
    </source>
</evidence>
<reference evidence="2 3" key="1">
    <citation type="submission" date="2023-10" db="EMBL/GenBank/DDBJ databases">
        <title>Draft genome sequence of Xylaria bambusicola isolate GMP-LS, the root and basal stem rot pathogen of sugarcane in Indonesia.</title>
        <authorList>
            <person name="Selvaraj P."/>
            <person name="Muralishankar V."/>
            <person name="Muruganantham S."/>
            <person name="Sp S."/>
            <person name="Haryani S."/>
            <person name="Lau K.J.X."/>
            <person name="Naqvi N.I."/>
        </authorList>
    </citation>
    <scope>NUCLEOTIDE SEQUENCE [LARGE SCALE GENOMIC DNA]</scope>
    <source>
        <strain evidence="2">GMP-LS</strain>
    </source>
</reference>
<feature type="compositionally biased region" description="Basic and acidic residues" evidence="1">
    <location>
        <begin position="172"/>
        <end position="208"/>
    </location>
</feature>
<dbReference type="AlphaFoldDB" id="A0AAN7UQF8"/>
<feature type="region of interest" description="Disordered" evidence="1">
    <location>
        <begin position="33"/>
        <end position="208"/>
    </location>
</feature>
<keyword evidence="3" id="KW-1185">Reference proteome</keyword>
<organism evidence="2 3">
    <name type="scientific">Xylaria bambusicola</name>
    <dbReference type="NCBI Taxonomy" id="326684"/>
    <lineage>
        <taxon>Eukaryota</taxon>
        <taxon>Fungi</taxon>
        <taxon>Dikarya</taxon>
        <taxon>Ascomycota</taxon>
        <taxon>Pezizomycotina</taxon>
        <taxon>Sordariomycetes</taxon>
        <taxon>Xylariomycetidae</taxon>
        <taxon>Xylariales</taxon>
        <taxon>Xylariaceae</taxon>
        <taxon>Xylaria</taxon>
    </lineage>
</organism>
<name>A0AAN7UQF8_9PEZI</name>
<dbReference type="EMBL" id="JAWHQM010000017">
    <property type="protein sequence ID" value="KAK5630798.1"/>
    <property type="molecule type" value="Genomic_DNA"/>
</dbReference>
<feature type="compositionally biased region" description="Basic and acidic residues" evidence="1">
    <location>
        <begin position="48"/>
        <end position="67"/>
    </location>
</feature>
<evidence type="ECO:0000256" key="1">
    <source>
        <dbReference type="SAM" id="MobiDB-lite"/>
    </source>
</evidence>
<accession>A0AAN7UQF8</accession>
<gene>
    <name evidence="2" type="ORF">RRF57_006513</name>
</gene>